<dbReference type="KEGG" id="ams:AMIS_59340"/>
<feature type="domain" description="Cupin type-2" evidence="1">
    <location>
        <begin position="43"/>
        <end position="111"/>
    </location>
</feature>
<sequence>MDFAIIPEASVPSSPAAADKFTGGVWQADVLPATQPGGMRGNRFTYAPGARSHWHIHTGEQALVVLSGRGLIQWEGLDEPKEISHGDWIHVQPGVPHWHGATDDSTFVHLAITATGETDWINPV</sequence>
<dbReference type="EMBL" id="AP012319">
    <property type="protein sequence ID" value="BAL91154.1"/>
    <property type="molecule type" value="Genomic_DNA"/>
</dbReference>
<evidence type="ECO:0000313" key="3">
    <source>
        <dbReference type="Proteomes" id="UP000007882"/>
    </source>
</evidence>
<dbReference type="InterPro" id="IPR013096">
    <property type="entry name" value="Cupin_2"/>
</dbReference>
<dbReference type="Gene3D" id="2.60.120.10">
    <property type="entry name" value="Jelly Rolls"/>
    <property type="match status" value="1"/>
</dbReference>
<dbReference type="PANTHER" id="PTHR43698:SF1">
    <property type="entry name" value="BLL4564 PROTEIN"/>
    <property type="match status" value="1"/>
</dbReference>
<accession>I0HDR7</accession>
<dbReference type="eggNOG" id="COG1917">
    <property type="taxonomic scope" value="Bacteria"/>
</dbReference>
<dbReference type="CDD" id="cd02233">
    <property type="entry name" value="cupin_HNL-like"/>
    <property type="match status" value="1"/>
</dbReference>
<protein>
    <recommendedName>
        <fullName evidence="1">Cupin type-2 domain-containing protein</fullName>
    </recommendedName>
</protein>
<dbReference type="PANTHER" id="PTHR43698">
    <property type="entry name" value="RIBD C-TERMINAL DOMAIN CONTAINING PROTEIN"/>
    <property type="match status" value="1"/>
</dbReference>
<proteinExistence type="predicted"/>
<organism evidence="2 3">
    <name type="scientific">Actinoplanes missouriensis (strain ATCC 14538 / DSM 43046 / CBS 188.64 / JCM 3121 / NBRC 102363 / NCIMB 12654 / NRRL B-3342 / UNCC 431)</name>
    <dbReference type="NCBI Taxonomy" id="512565"/>
    <lineage>
        <taxon>Bacteria</taxon>
        <taxon>Bacillati</taxon>
        <taxon>Actinomycetota</taxon>
        <taxon>Actinomycetes</taxon>
        <taxon>Micromonosporales</taxon>
        <taxon>Micromonosporaceae</taxon>
        <taxon>Actinoplanes</taxon>
    </lineage>
</organism>
<name>I0HDR7_ACTM4</name>
<dbReference type="Pfam" id="PF07883">
    <property type="entry name" value="Cupin_2"/>
    <property type="match status" value="1"/>
</dbReference>
<keyword evidence="3" id="KW-1185">Reference proteome</keyword>
<dbReference type="InterPro" id="IPR014710">
    <property type="entry name" value="RmlC-like_jellyroll"/>
</dbReference>
<dbReference type="HOGENOM" id="CLU_072993_2_0_11"/>
<dbReference type="STRING" id="512565.AMIS_59340"/>
<dbReference type="Proteomes" id="UP000007882">
    <property type="component" value="Chromosome"/>
</dbReference>
<gene>
    <name evidence="2" type="ordered locus">AMIS_59340</name>
</gene>
<dbReference type="InterPro" id="IPR011051">
    <property type="entry name" value="RmlC_Cupin_sf"/>
</dbReference>
<dbReference type="InterPro" id="IPR047263">
    <property type="entry name" value="HNL-like_cupin"/>
</dbReference>
<dbReference type="AlphaFoldDB" id="I0HDR7"/>
<dbReference type="SUPFAM" id="SSF51182">
    <property type="entry name" value="RmlC-like cupins"/>
    <property type="match status" value="1"/>
</dbReference>
<dbReference type="PATRIC" id="fig|512565.3.peg.5930"/>
<evidence type="ECO:0000259" key="1">
    <source>
        <dbReference type="Pfam" id="PF07883"/>
    </source>
</evidence>
<evidence type="ECO:0000313" key="2">
    <source>
        <dbReference type="EMBL" id="BAL91154.1"/>
    </source>
</evidence>
<reference evidence="2 3" key="1">
    <citation type="submission" date="2012-02" db="EMBL/GenBank/DDBJ databases">
        <title>Complete genome sequence of Actinoplanes missouriensis 431 (= NBRC 102363).</title>
        <authorList>
            <person name="Ohnishi Y."/>
            <person name="Ishikawa J."/>
            <person name="Sekine M."/>
            <person name="Hosoyama A."/>
            <person name="Harada T."/>
            <person name="Narita H."/>
            <person name="Hata T."/>
            <person name="Konno Y."/>
            <person name="Tutikane K."/>
            <person name="Fujita N."/>
            <person name="Horinouchi S."/>
            <person name="Hayakawa M."/>
        </authorList>
    </citation>
    <scope>NUCLEOTIDE SEQUENCE [LARGE SCALE GENOMIC DNA]</scope>
    <source>
        <strain evidence="3">ATCC 14538 / DSM 43046 / CBS 188.64 / JCM 3121 / NBRC 102363 / NCIMB 12654 / NRRL B-3342 / UNCC 431</strain>
    </source>
</reference>